<dbReference type="EMBL" id="QVQW01000151">
    <property type="protein sequence ID" value="RKU39776.1"/>
    <property type="molecule type" value="Genomic_DNA"/>
</dbReference>
<dbReference type="InterPro" id="IPR044159">
    <property type="entry name" value="IQM"/>
</dbReference>
<feature type="compositionally biased region" description="Polar residues" evidence="5">
    <location>
        <begin position="46"/>
        <end position="56"/>
    </location>
</feature>
<name>A0A420XW00_9PEZI</name>
<feature type="region of interest" description="Disordered" evidence="5">
    <location>
        <begin position="195"/>
        <end position="275"/>
    </location>
</feature>
<comment type="subcellular location">
    <subcellularLocation>
        <location evidence="2">Cytoplasm</location>
    </subcellularLocation>
    <subcellularLocation>
        <location evidence="1">Nucleus</location>
    </subcellularLocation>
</comment>
<protein>
    <recommendedName>
        <fullName evidence="8">IQ domain-containing protein IQM6</fullName>
    </recommendedName>
</protein>
<keyword evidence="3" id="KW-0963">Cytoplasm</keyword>
<dbReference type="GO" id="GO:0005634">
    <property type="term" value="C:nucleus"/>
    <property type="evidence" value="ECO:0007669"/>
    <property type="project" value="UniProtKB-SubCell"/>
</dbReference>
<feature type="region of interest" description="Disordered" evidence="5">
    <location>
        <begin position="383"/>
        <end position="444"/>
    </location>
</feature>
<dbReference type="STRING" id="177199.A0A420XW00"/>
<keyword evidence="4" id="KW-0539">Nucleus</keyword>
<dbReference type="PANTHER" id="PTHR31250:SF27">
    <property type="entry name" value="IQ DOMAIN-CONTAINING PROTEIN IQM5"/>
    <property type="match status" value="1"/>
</dbReference>
<feature type="compositionally biased region" description="Low complexity" evidence="5">
    <location>
        <begin position="245"/>
        <end position="259"/>
    </location>
</feature>
<accession>A0A420XW00</accession>
<evidence type="ECO:0008006" key="8">
    <source>
        <dbReference type="Google" id="ProtNLM"/>
    </source>
</evidence>
<feature type="region of interest" description="Disordered" evidence="5">
    <location>
        <begin position="1"/>
        <end position="154"/>
    </location>
</feature>
<evidence type="ECO:0000256" key="2">
    <source>
        <dbReference type="ARBA" id="ARBA00004496"/>
    </source>
</evidence>
<dbReference type="Proteomes" id="UP000275385">
    <property type="component" value="Unassembled WGS sequence"/>
</dbReference>
<dbReference type="Pfam" id="PF00612">
    <property type="entry name" value="IQ"/>
    <property type="match status" value="1"/>
</dbReference>
<feature type="compositionally biased region" description="Basic and acidic residues" evidence="5">
    <location>
        <begin position="587"/>
        <end position="599"/>
    </location>
</feature>
<feature type="compositionally biased region" description="Basic and acidic residues" evidence="5">
    <location>
        <begin position="261"/>
        <end position="272"/>
    </location>
</feature>
<evidence type="ECO:0000256" key="5">
    <source>
        <dbReference type="SAM" id="MobiDB-lite"/>
    </source>
</evidence>
<feature type="compositionally biased region" description="Basic and acidic residues" evidence="5">
    <location>
        <begin position="607"/>
        <end position="624"/>
    </location>
</feature>
<comment type="caution">
    <text evidence="6">The sequence shown here is derived from an EMBL/GenBank/DDBJ whole genome shotgun (WGS) entry which is preliminary data.</text>
</comment>
<dbReference type="InterPro" id="IPR000048">
    <property type="entry name" value="IQ_motif_EF-hand-BS"/>
</dbReference>
<feature type="compositionally biased region" description="Polar residues" evidence="5">
    <location>
        <begin position="21"/>
        <end position="32"/>
    </location>
</feature>
<dbReference type="GO" id="GO:0005737">
    <property type="term" value="C:cytoplasm"/>
    <property type="evidence" value="ECO:0007669"/>
    <property type="project" value="UniProtKB-SubCell"/>
</dbReference>
<evidence type="ECO:0000256" key="3">
    <source>
        <dbReference type="ARBA" id="ARBA00022490"/>
    </source>
</evidence>
<dbReference type="AlphaFoldDB" id="A0A420XW00"/>
<proteinExistence type="predicted"/>
<feature type="compositionally biased region" description="Polar residues" evidence="5">
    <location>
        <begin position="105"/>
        <end position="115"/>
    </location>
</feature>
<dbReference type="PROSITE" id="PS50096">
    <property type="entry name" value="IQ"/>
    <property type="match status" value="1"/>
</dbReference>
<dbReference type="SMART" id="SM00015">
    <property type="entry name" value="IQ"/>
    <property type="match status" value="1"/>
</dbReference>
<feature type="region of interest" description="Disordered" evidence="5">
    <location>
        <begin position="587"/>
        <end position="664"/>
    </location>
</feature>
<dbReference type="Gene3D" id="1.20.5.190">
    <property type="match status" value="1"/>
</dbReference>
<gene>
    <name evidence="6" type="ORF">DL546_000764</name>
</gene>
<feature type="compositionally biased region" description="Basic and acidic residues" evidence="5">
    <location>
        <begin position="81"/>
        <end position="101"/>
    </location>
</feature>
<dbReference type="PANTHER" id="PTHR31250">
    <property type="entry name" value="IQ DOMAIN-CONTAINING PROTEIN IQM3"/>
    <property type="match status" value="1"/>
</dbReference>
<feature type="compositionally biased region" description="Basic and acidic residues" evidence="5">
    <location>
        <begin position="195"/>
        <end position="209"/>
    </location>
</feature>
<sequence>MDPPPSQPLSTSPSAPVGPISETSSPGHISSPPTKPSAGSHGRTLSAESIASSRSGQSRREYLSSLQVPSGEEIATISEIQRTREAEVKQRSREQSRRSSDADGVSNSLLPSTGKATRPGSEHGRHRNSLSNFLHRSKSDVKRDGRAEEDSKRDKAAVLIQRTYRGYRTRREMKGLSLDASTRWMHAVREAQFRELNRPQARRGDDDHPAAPGMGARTTSAARRKWLKAGTIARRAGGDVDGPESSSSSSSSLSDSDSASEGEKKRRAEAKAQRKKAAKTMGLQYFLEMVDLKHRYGSNLRVYHEEWQKADTKENFFYWLDHGEGRFVDTEACPRERLDRERVRYLSREERQHYLVKVDSEGRLCWAKNGARIDTTEQWKDSIHGIVPLDDPTPAYESPLEHGTEGEGDPSTGANSATEEGSAEQEETEADRAAKYATPNLDNAPATKKVTHVSASTLFNKLLRKTVRKNTWIFVADTSFRLYVGLKASGAFQHSSFLQGSRISAAGTIKIKDGKLDSLAPLSGHYRPPASNFRAFVRSLKEEGVDMRHVSISKSYAILVGLETYVKTKNKGKRMLERVSNRKDRILSPEEVRQKEQAKLDTSQSAAREREVIAREEERRREEDSLGVQVMHRMGLHPKEPERQKGKSNPEAGAENGETAIDQL</sequence>
<evidence type="ECO:0000313" key="7">
    <source>
        <dbReference type="Proteomes" id="UP000275385"/>
    </source>
</evidence>
<organism evidence="6 7">
    <name type="scientific">Coniochaeta pulveracea</name>
    <dbReference type="NCBI Taxonomy" id="177199"/>
    <lineage>
        <taxon>Eukaryota</taxon>
        <taxon>Fungi</taxon>
        <taxon>Dikarya</taxon>
        <taxon>Ascomycota</taxon>
        <taxon>Pezizomycotina</taxon>
        <taxon>Sordariomycetes</taxon>
        <taxon>Sordariomycetidae</taxon>
        <taxon>Coniochaetales</taxon>
        <taxon>Coniochaetaceae</taxon>
        <taxon>Coniochaeta</taxon>
    </lineage>
</organism>
<evidence type="ECO:0000256" key="4">
    <source>
        <dbReference type="ARBA" id="ARBA00023242"/>
    </source>
</evidence>
<keyword evidence="7" id="KW-1185">Reference proteome</keyword>
<evidence type="ECO:0000256" key="1">
    <source>
        <dbReference type="ARBA" id="ARBA00004123"/>
    </source>
</evidence>
<dbReference type="OrthoDB" id="7344096at2759"/>
<evidence type="ECO:0000313" key="6">
    <source>
        <dbReference type="EMBL" id="RKU39776.1"/>
    </source>
</evidence>
<feature type="compositionally biased region" description="Basic and acidic residues" evidence="5">
    <location>
        <begin position="137"/>
        <end position="154"/>
    </location>
</feature>
<reference evidence="6 7" key="1">
    <citation type="submission" date="2018-08" db="EMBL/GenBank/DDBJ databases">
        <title>Draft genome of the lignicolous fungus Coniochaeta pulveracea.</title>
        <authorList>
            <person name="Borstlap C.J."/>
            <person name="De Witt R.N."/>
            <person name="Botha A."/>
            <person name="Volschenk H."/>
        </authorList>
    </citation>
    <scope>NUCLEOTIDE SEQUENCE [LARGE SCALE GENOMIC DNA]</scope>
    <source>
        <strain evidence="6 7">CAB683</strain>
    </source>
</reference>